<proteinExistence type="predicted"/>
<protein>
    <submittedName>
        <fullName evidence="1">Uncharacterized protein</fullName>
    </submittedName>
</protein>
<keyword evidence="2" id="KW-1185">Reference proteome</keyword>
<dbReference type="EMBL" id="JABFTP020000062">
    <property type="protein sequence ID" value="KAL3273612.1"/>
    <property type="molecule type" value="Genomic_DNA"/>
</dbReference>
<comment type="caution">
    <text evidence="1">The sequence shown here is derived from an EMBL/GenBank/DDBJ whole genome shotgun (WGS) entry which is preliminary data.</text>
</comment>
<dbReference type="Proteomes" id="UP001516400">
    <property type="component" value="Unassembled WGS sequence"/>
</dbReference>
<organism evidence="1 2">
    <name type="scientific">Cryptolaemus montrouzieri</name>
    <dbReference type="NCBI Taxonomy" id="559131"/>
    <lineage>
        <taxon>Eukaryota</taxon>
        <taxon>Metazoa</taxon>
        <taxon>Ecdysozoa</taxon>
        <taxon>Arthropoda</taxon>
        <taxon>Hexapoda</taxon>
        <taxon>Insecta</taxon>
        <taxon>Pterygota</taxon>
        <taxon>Neoptera</taxon>
        <taxon>Endopterygota</taxon>
        <taxon>Coleoptera</taxon>
        <taxon>Polyphaga</taxon>
        <taxon>Cucujiformia</taxon>
        <taxon>Coccinelloidea</taxon>
        <taxon>Coccinellidae</taxon>
        <taxon>Scymninae</taxon>
        <taxon>Scymnini</taxon>
        <taxon>Cryptolaemus</taxon>
    </lineage>
</organism>
<name>A0ABD2N5A3_9CUCU</name>
<sequence>MEKEFQMPFQKQTDKFIERRCSETGGEGWKEREKSRFPVKPRNTAHGVSFIESTPDGYRADGCQRTYTASIYRLAVKCTVAVEAAVGVTAWVLE</sequence>
<evidence type="ECO:0000313" key="1">
    <source>
        <dbReference type="EMBL" id="KAL3273612.1"/>
    </source>
</evidence>
<dbReference type="AlphaFoldDB" id="A0ABD2N5A3"/>
<feature type="non-terminal residue" evidence="1">
    <location>
        <position position="94"/>
    </location>
</feature>
<accession>A0ABD2N5A3</accession>
<gene>
    <name evidence="1" type="ORF">HHI36_015044</name>
</gene>
<reference evidence="1 2" key="1">
    <citation type="journal article" date="2021" name="BMC Biol.">
        <title>Horizontally acquired antibacterial genes associated with adaptive radiation of ladybird beetles.</title>
        <authorList>
            <person name="Li H.S."/>
            <person name="Tang X.F."/>
            <person name="Huang Y.H."/>
            <person name="Xu Z.Y."/>
            <person name="Chen M.L."/>
            <person name="Du X.Y."/>
            <person name="Qiu B.Y."/>
            <person name="Chen P.T."/>
            <person name="Zhang W."/>
            <person name="Slipinski A."/>
            <person name="Escalona H.E."/>
            <person name="Waterhouse R.M."/>
            <person name="Zwick A."/>
            <person name="Pang H."/>
        </authorList>
    </citation>
    <scope>NUCLEOTIDE SEQUENCE [LARGE SCALE GENOMIC DNA]</scope>
    <source>
        <strain evidence="1">SYSU2018</strain>
    </source>
</reference>
<evidence type="ECO:0000313" key="2">
    <source>
        <dbReference type="Proteomes" id="UP001516400"/>
    </source>
</evidence>